<dbReference type="InterPro" id="IPR008775">
    <property type="entry name" value="Phytyl_CoA_dOase-like"/>
</dbReference>
<dbReference type="SUPFAM" id="SSF51197">
    <property type="entry name" value="Clavaminate synthase-like"/>
    <property type="match status" value="1"/>
</dbReference>
<dbReference type="InterPro" id="IPR051961">
    <property type="entry name" value="Fungal_Metabolite_Diox"/>
</dbReference>
<evidence type="ECO:0008006" key="4">
    <source>
        <dbReference type="Google" id="ProtNLM"/>
    </source>
</evidence>
<feature type="chain" id="PRO_5044846314" description="Phytanoyl-CoA dioxygenase" evidence="1">
    <location>
        <begin position="26"/>
        <end position="393"/>
    </location>
</feature>
<organism evidence="2 3">
    <name type="scientific">Cyclotella cryptica</name>
    <dbReference type="NCBI Taxonomy" id="29204"/>
    <lineage>
        <taxon>Eukaryota</taxon>
        <taxon>Sar</taxon>
        <taxon>Stramenopiles</taxon>
        <taxon>Ochrophyta</taxon>
        <taxon>Bacillariophyta</taxon>
        <taxon>Coscinodiscophyceae</taxon>
        <taxon>Thalassiosirophycidae</taxon>
        <taxon>Stephanodiscales</taxon>
        <taxon>Stephanodiscaceae</taxon>
        <taxon>Cyclotella</taxon>
    </lineage>
</organism>
<keyword evidence="1" id="KW-0732">Signal</keyword>
<gene>
    <name evidence="2" type="ORF">HJC23_007550</name>
</gene>
<dbReference type="AlphaFoldDB" id="A0ABD3QQQ3"/>
<evidence type="ECO:0000256" key="1">
    <source>
        <dbReference type="SAM" id="SignalP"/>
    </source>
</evidence>
<protein>
    <recommendedName>
        <fullName evidence="4">Phytanoyl-CoA dioxygenase</fullName>
    </recommendedName>
</protein>
<dbReference type="Gene3D" id="2.60.120.620">
    <property type="entry name" value="q2cbj1_9rhob like domain"/>
    <property type="match status" value="1"/>
</dbReference>
<dbReference type="PANTHER" id="PTHR37563:SF2">
    <property type="entry name" value="PHYTANOYL-COA DIOXYGENASE FAMILY PROTEIN (AFU_ORTHOLOGUE AFUA_2G03330)"/>
    <property type="match status" value="1"/>
</dbReference>
<accession>A0ABD3QQQ3</accession>
<feature type="signal peptide" evidence="1">
    <location>
        <begin position="1"/>
        <end position="25"/>
    </location>
</feature>
<proteinExistence type="predicted"/>
<evidence type="ECO:0000313" key="3">
    <source>
        <dbReference type="Proteomes" id="UP001516023"/>
    </source>
</evidence>
<sequence>MTAPMSARLATKGAINGATLLVLLASSPTFSFVPPPFHYAPHPSASLCMSSDVSHLLYQEQEKLIVQRGELEESLVSNVSPLKAPVIKVRGTGKAGGFGKSSSGSSSSNNNKAEGKEYAKLLQKEGVVRIDNVLAADTADQVRKYLYDLRKESEIDVANGKIQPIQRFADVLLKQNRCDLTVPMGDEVITRALDETLRLSPIGSTISSVFGDDAILHEFSCLMSDPGSQRQVIHPDTPYIEGKGPVLYTCFIALQDVTLDMGPTIWLPRTHCKEAHEEFKDTSLGSDGGESKKDALIRTQPAVLGTLTKGSCAIYDSRVLHCGTANRSVNGTSRALFYFSFKNPEVLYPGNPPSIREELAAAKVSLGDLIEDLQLLSKGKGSQLIARLGSLMR</sequence>
<dbReference type="Pfam" id="PF05721">
    <property type="entry name" value="PhyH"/>
    <property type="match status" value="1"/>
</dbReference>
<evidence type="ECO:0000313" key="2">
    <source>
        <dbReference type="EMBL" id="KAL3802773.1"/>
    </source>
</evidence>
<dbReference type="PANTHER" id="PTHR37563">
    <property type="entry name" value="PHYTANOYL-COA DIOXYGENASE FAMILY PROTEIN (AFU_ORTHOLOGUE AFUA_2G03330)"/>
    <property type="match status" value="1"/>
</dbReference>
<dbReference type="Proteomes" id="UP001516023">
    <property type="component" value="Unassembled WGS sequence"/>
</dbReference>
<comment type="caution">
    <text evidence="2">The sequence shown here is derived from an EMBL/GenBank/DDBJ whole genome shotgun (WGS) entry which is preliminary data.</text>
</comment>
<reference evidence="2 3" key="1">
    <citation type="journal article" date="2020" name="G3 (Bethesda)">
        <title>Improved Reference Genome for Cyclotella cryptica CCMP332, a Model for Cell Wall Morphogenesis, Salinity Adaptation, and Lipid Production in Diatoms (Bacillariophyta).</title>
        <authorList>
            <person name="Roberts W.R."/>
            <person name="Downey K.M."/>
            <person name="Ruck E.C."/>
            <person name="Traller J.C."/>
            <person name="Alverson A.J."/>
        </authorList>
    </citation>
    <scope>NUCLEOTIDE SEQUENCE [LARGE SCALE GENOMIC DNA]</scope>
    <source>
        <strain evidence="2 3">CCMP332</strain>
    </source>
</reference>
<dbReference type="EMBL" id="JABMIG020000017">
    <property type="protein sequence ID" value="KAL3802773.1"/>
    <property type="molecule type" value="Genomic_DNA"/>
</dbReference>
<name>A0ABD3QQQ3_9STRA</name>
<keyword evidence="3" id="KW-1185">Reference proteome</keyword>